<feature type="non-terminal residue" evidence="4">
    <location>
        <position position="1"/>
    </location>
</feature>
<dbReference type="InterPro" id="IPR008040">
    <property type="entry name" value="Hydant_A_N"/>
</dbReference>
<dbReference type="EMBL" id="VYDA01000054">
    <property type="protein sequence ID" value="MYH60488.1"/>
    <property type="molecule type" value="Genomic_DNA"/>
</dbReference>
<organism evidence="4">
    <name type="scientific">Caldilineaceae bacterium SB0675_bin_29</name>
    <dbReference type="NCBI Taxonomy" id="2605266"/>
    <lineage>
        <taxon>Bacteria</taxon>
        <taxon>Bacillati</taxon>
        <taxon>Chloroflexota</taxon>
        <taxon>Caldilineae</taxon>
        <taxon>Caldilineales</taxon>
        <taxon>Caldilineaceae</taxon>
    </lineage>
</organism>
<dbReference type="GO" id="GO:0005829">
    <property type="term" value="C:cytosol"/>
    <property type="evidence" value="ECO:0007669"/>
    <property type="project" value="TreeGrafter"/>
</dbReference>
<dbReference type="PANTHER" id="PTHR11365:SF23">
    <property type="entry name" value="HYPOTHETICAL 5-OXOPROLINASE (EUROFUNG)-RELATED"/>
    <property type="match status" value="1"/>
</dbReference>
<dbReference type="AlphaFoldDB" id="A0A6B1FX04"/>
<dbReference type="Pfam" id="PF05378">
    <property type="entry name" value="Hydant_A_N"/>
    <property type="match status" value="1"/>
</dbReference>
<gene>
    <name evidence="4" type="ORF">F4148_01515</name>
</gene>
<comment type="caution">
    <text evidence="4">The sequence shown here is derived from an EMBL/GenBank/DDBJ whole genome shotgun (WGS) entry which is preliminary data.</text>
</comment>
<dbReference type="GO" id="GO:0006749">
    <property type="term" value="P:glutathione metabolic process"/>
    <property type="evidence" value="ECO:0007669"/>
    <property type="project" value="TreeGrafter"/>
</dbReference>
<feature type="domain" description="Hydantoinase A/oxoprolinase" evidence="1">
    <location>
        <begin position="163"/>
        <end position="444"/>
    </location>
</feature>
<evidence type="ECO:0000259" key="1">
    <source>
        <dbReference type="Pfam" id="PF01968"/>
    </source>
</evidence>
<sequence>SMLAGLETITPGGLAALQQVAHGSTVATNAILERKGARAALLTTGGFRDLLFIGRQDRPVLYDIHPSIPPPLIPRERCYEVRERLDHRGEVLRPLDEAKLDEALDAMAVDDVDSIAVCFLFSYVNAVHERRVKERILERGIVGEDWQVVLSSEVLPEFREYERSSTIALEAYVRPVMSRYIGKLEAALPAATSLRIMKSDGGVMRASRVRQGAIHTALSGPAAGVMGAFHLAKTAGFDKIITLDMGGTSTDVALIAGQPEPRPESAIDGLPTRVRMLDIETIGAGGGSLARVDAGGALRVGPESAGANPGPAVYGLGGEQVTLSDANAILGRLDAEHFLGGAMALDMAAGERALADLARQIGLDMVEAAQGVVDIANVNIDRAIRRVSIARGYDPRDFTLVAFGGAGPLHACEAAARLDIPRVLVPMSPGVLCALGLLIADVAVDYSRSVMRAATDDKLIQLREMEQELLALAESELRQENIAEHDMRFSATLDMRYEGQAYELNIPFDERADQAFHEAHERTYGHAIRWRKVEIVNLRVSGTGAIEKPEFEEAESRIHEAGSVGEKASPTGGALKLFERDALRPGACFSGEALVFQMDSTTYVPAGWNARVDGYLNLLLERE</sequence>
<accession>A0A6B1FX04</accession>
<reference evidence="4" key="1">
    <citation type="submission" date="2019-09" db="EMBL/GenBank/DDBJ databases">
        <title>Characterisation of the sponge microbiome using genome-centric metagenomics.</title>
        <authorList>
            <person name="Engelberts J.P."/>
            <person name="Robbins S.J."/>
            <person name="De Goeij J.M."/>
            <person name="Aranda M."/>
            <person name="Bell S.C."/>
            <person name="Webster N.S."/>
        </authorList>
    </citation>
    <scope>NUCLEOTIDE SEQUENCE</scope>
    <source>
        <strain evidence="4">SB0675_bin_29</strain>
    </source>
</reference>
<dbReference type="InterPro" id="IPR045079">
    <property type="entry name" value="Oxoprolinase-like"/>
</dbReference>
<feature type="domain" description="Acetophenone carboxylase-like C-terminal" evidence="3">
    <location>
        <begin position="461"/>
        <end position="615"/>
    </location>
</feature>
<evidence type="ECO:0000259" key="3">
    <source>
        <dbReference type="Pfam" id="PF19278"/>
    </source>
</evidence>
<evidence type="ECO:0000259" key="2">
    <source>
        <dbReference type="Pfam" id="PF05378"/>
    </source>
</evidence>
<dbReference type="GO" id="GO:0017168">
    <property type="term" value="F:5-oxoprolinase (ATP-hydrolyzing) activity"/>
    <property type="evidence" value="ECO:0007669"/>
    <property type="project" value="TreeGrafter"/>
</dbReference>
<dbReference type="InterPro" id="IPR002821">
    <property type="entry name" value="Hydantoinase_A"/>
</dbReference>
<proteinExistence type="predicted"/>
<dbReference type="Pfam" id="PF01968">
    <property type="entry name" value="Hydantoinase_A"/>
    <property type="match status" value="1"/>
</dbReference>
<protein>
    <submittedName>
        <fullName evidence="4">Hydantoinase/oxoprolinase family protein</fullName>
    </submittedName>
</protein>
<dbReference type="PANTHER" id="PTHR11365">
    <property type="entry name" value="5-OXOPROLINASE RELATED"/>
    <property type="match status" value="1"/>
</dbReference>
<name>A0A6B1FX04_9CHLR</name>
<dbReference type="InterPro" id="IPR049517">
    <property type="entry name" value="ACX-like_C"/>
</dbReference>
<feature type="domain" description="Hydantoinase/oxoprolinase N-terminal" evidence="2">
    <location>
        <begin position="16"/>
        <end position="138"/>
    </location>
</feature>
<evidence type="ECO:0000313" key="4">
    <source>
        <dbReference type="EMBL" id="MYH60488.1"/>
    </source>
</evidence>
<dbReference type="Pfam" id="PF19278">
    <property type="entry name" value="Hydant_A_C"/>
    <property type="match status" value="1"/>
</dbReference>